<dbReference type="PANTHER" id="PTHR43333:SF1">
    <property type="entry name" value="D-ISOMER SPECIFIC 2-HYDROXYACID DEHYDROGENASE NAD-BINDING DOMAIN-CONTAINING PROTEIN"/>
    <property type="match status" value="1"/>
</dbReference>
<gene>
    <name evidence="7" type="ORF">RU97_GL002654</name>
</gene>
<feature type="domain" description="D-isomer specific 2-hydroxyacid dehydrogenase catalytic" evidence="5">
    <location>
        <begin position="7"/>
        <end position="304"/>
    </location>
</feature>
<comment type="similarity">
    <text evidence="1 4">Belongs to the D-isomer specific 2-hydroxyacid dehydrogenase family.</text>
</comment>
<dbReference type="InterPro" id="IPR036291">
    <property type="entry name" value="NAD(P)-bd_dom_sf"/>
</dbReference>
<dbReference type="InterPro" id="IPR006139">
    <property type="entry name" value="D-isomer_2_OHA_DH_cat_dom"/>
</dbReference>
<dbReference type="Gene3D" id="3.40.50.720">
    <property type="entry name" value="NAD(P)-binding Rossmann-like Domain"/>
    <property type="match status" value="2"/>
</dbReference>
<evidence type="ECO:0000256" key="3">
    <source>
        <dbReference type="ARBA" id="ARBA00023027"/>
    </source>
</evidence>
<keyword evidence="2 4" id="KW-0560">Oxidoreductase</keyword>
<evidence type="ECO:0000313" key="8">
    <source>
        <dbReference type="Proteomes" id="UP000181884"/>
    </source>
</evidence>
<dbReference type="SUPFAM" id="SSF52283">
    <property type="entry name" value="Formate/glycerate dehydrogenase catalytic domain-like"/>
    <property type="match status" value="1"/>
</dbReference>
<dbReference type="Proteomes" id="UP000181884">
    <property type="component" value="Unassembled WGS sequence"/>
</dbReference>
<proteinExistence type="inferred from homology"/>
<evidence type="ECO:0000256" key="2">
    <source>
        <dbReference type="ARBA" id="ARBA00023002"/>
    </source>
</evidence>
<dbReference type="CDD" id="cd12155">
    <property type="entry name" value="PGDH_1"/>
    <property type="match status" value="1"/>
</dbReference>
<dbReference type="PANTHER" id="PTHR43333">
    <property type="entry name" value="2-HACID_DH_C DOMAIN-CONTAINING PROTEIN"/>
    <property type="match status" value="1"/>
</dbReference>
<evidence type="ECO:0000259" key="6">
    <source>
        <dbReference type="Pfam" id="PF02826"/>
    </source>
</evidence>
<dbReference type="EMBL" id="JXKH01000009">
    <property type="protein sequence ID" value="OJG17483.1"/>
    <property type="molecule type" value="Genomic_DNA"/>
</dbReference>
<organism evidence="7 8">
    <name type="scientific">Enterococcus canis</name>
    <dbReference type="NCBI Taxonomy" id="214095"/>
    <lineage>
        <taxon>Bacteria</taxon>
        <taxon>Bacillati</taxon>
        <taxon>Bacillota</taxon>
        <taxon>Bacilli</taxon>
        <taxon>Lactobacillales</taxon>
        <taxon>Enterococcaceae</taxon>
        <taxon>Enterococcus</taxon>
    </lineage>
</organism>
<keyword evidence="3" id="KW-0520">NAD</keyword>
<evidence type="ECO:0000259" key="5">
    <source>
        <dbReference type="Pfam" id="PF00389"/>
    </source>
</evidence>
<accession>A0A1L8RCL3</accession>
<dbReference type="Pfam" id="PF02826">
    <property type="entry name" value="2-Hacid_dh_C"/>
    <property type="match status" value="1"/>
</dbReference>
<dbReference type="Pfam" id="PF00389">
    <property type="entry name" value="2-Hacid_dh"/>
    <property type="match status" value="1"/>
</dbReference>
<evidence type="ECO:0000256" key="4">
    <source>
        <dbReference type="RuleBase" id="RU003719"/>
    </source>
</evidence>
<protein>
    <submittedName>
        <fullName evidence="7">D-isomer specific 2-hydroxyacid dehydrogenase</fullName>
    </submittedName>
</protein>
<dbReference type="AlphaFoldDB" id="A0A1L8RCL3"/>
<dbReference type="RefSeq" id="WP_067396124.1">
    <property type="nucleotide sequence ID" value="NZ_JXKH01000009.1"/>
</dbReference>
<dbReference type="InterPro" id="IPR006140">
    <property type="entry name" value="D-isomer_DH_NAD-bd"/>
</dbReference>
<dbReference type="GO" id="GO:0051287">
    <property type="term" value="F:NAD binding"/>
    <property type="evidence" value="ECO:0007669"/>
    <property type="project" value="InterPro"/>
</dbReference>
<reference evidence="7 8" key="1">
    <citation type="submission" date="2014-12" db="EMBL/GenBank/DDBJ databases">
        <title>Draft genome sequences of 29 type strains of Enterococci.</title>
        <authorList>
            <person name="Zhong Z."/>
            <person name="Sun Z."/>
            <person name="Liu W."/>
            <person name="Zhang W."/>
            <person name="Zhang H."/>
        </authorList>
    </citation>
    <scope>NUCLEOTIDE SEQUENCE [LARGE SCALE GENOMIC DNA]</scope>
    <source>
        <strain evidence="7 8">DSM 17029</strain>
    </source>
</reference>
<sequence length="316" mass="35159">MKPIICLIQSLKPEQVTYLAEQYPTYSIVPVTELTTEMEANVEITLGWQKELGERLLTNSRLKWIQAISAGVDSFDQAALAEKGILLSNGSGIHTTAITEHVLGVTLAIFRGLPQAVLQQAQHEWQNQSLPFVQLSGKNMLVIGTGHIGQQVGKTFQALGVHTYGVNTTGHSVPGFEETYASQNLLKFVADMDIIVNILPLTDETYHLYNQVFFEAMSPTGIFINVGRGPSVHTADLVTALNQHELAYAALDVFEEEPLPIDHPLWTMENVLITPHHAGVTEHFRDKIFAIFRDNLAQYQVDGTLKRNQIQLDRGY</sequence>
<evidence type="ECO:0000256" key="1">
    <source>
        <dbReference type="ARBA" id="ARBA00005854"/>
    </source>
</evidence>
<name>A0A1L8RCL3_9ENTE</name>
<dbReference type="STRING" id="214095.RU97_GL002654"/>
<evidence type="ECO:0000313" key="7">
    <source>
        <dbReference type="EMBL" id="OJG17483.1"/>
    </source>
</evidence>
<dbReference type="SUPFAM" id="SSF51735">
    <property type="entry name" value="NAD(P)-binding Rossmann-fold domains"/>
    <property type="match status" value="1"/>
</dbReference>
<dbReference type="GO" id="GO:0016616">
    <property type="term" value="F:oxidoreductase activity, acting on the CH-OH group of donors, NAD or NADP as acceptor"/>
    <property type="evidence" value="ECO:0007669"/>
    <property type="project" value="InterPro"/>
</dbReference>
<comment type="caution">
    <text evidence="7">The sequence shown here is derived from an EMBL/GenBank/DDBJ whole genome shotgun (WGS) entry which is preliminary data.</text>
</comment>
<keyword evidence="8" id="KW-1185">Reference proteome</keyword>
<feature type="domain" description="D-isomer specific 2-hydroxyacid dehydrogenase NAD-binding" evidence="6">
    <location>
        <begin position="104"/>
        <end position="278"/>
    </location>
</feature>